<proteinExistence type="predicted"/>
<accession>A0AAV9J9T4</accession>
<dbReference type="GO" id="GO:0003677">
    <property type="term" value="F:DNA binding"/>
    <property type="evidence" value="ECO:0007669"/>
    <property type="project" value="UniProtKB-KW"/>
</dbReference>
<reference evidence="7 8" key="1">
    <citation type="submission" date="2021-11" db="EMBL/GenBank/DDBJ databases">
        <title>Black yeast isolated from Biological Soil Crust.</title>
        <authorList>
            <person name="Kurbessoian T."/>
        </authorList>
    </citation>
    <scope>NUCLEOTIDE SEQUENCE [LARGE SCALE GENOMIC DNA]</scope>
    <source>
        <strain evidence="7 8">CCFEE 5522</strain>
    </source>
</reference>
<evidence type="ECO:0000313" key="8">
    <source>
        <dbReference type="Proteomes" id="UP001324427"/>
    </source>
</evidence>
<keyword evidence="1" id="KW-0479">Metal-binding</keyword>
<evidence type="ECO:0000313" key="7">
    <source>
        <dbReference type="EMBL" id="KAK4541862.1"/>
    </source>
</evidence>
<dbReference type="GO" id="GO:0046872">
    <property type="term" value="F:metal ion binding"/>
    <property type="evidence" value="ECO:0007669"/>
    <property type="project" value="UniProtKB-KW"/>
</dbReference>
<dbReference type="EMBL" id="JAVFHQ010000048">
    <property type="protein sequence ID" value="KAK4541862.1"/>
    <property type="molecule type" value="Genomic_DNA"/>
</dbReference>
<keyword evidence="4" id="KW-0238">DNA-binding</keyword>
<dbReference type="Proteomes" id="UP001324427">
    <property type="component" value="Unassembled WGS sequence"/>
</dbReference>
<evidence type="ECO:0000256" key="4">
    <source>
        <dbReference type="ARBA" id="ARBA00023125"/>
    </source>
</evidence>
<sequence length="195" mass="21783">MQEPASACPAPPQVAATASLELQYIFIHIFLEGVMETSETLYDTHTALFERILLLAERLILIGQSEGYFRLSLDSGIIVPLFLVAMKCRDVGLRGRAIMLLRNAPEQEGMWHRDNVLAVALWKLREEEGSESSEGVLHSPIPEGDRVHSERATTATVHGKQVTLLRFKKGLTDLLTGDKWNEQVVSLPLFMGEML</sequence>
<keyword evidence="5" id="KW-0804">Transcription</keyword>
<dbReference type="AlphaFoldDB" id="A0AAV9J9T4"/>
<keyword evidence="6" id="KW-0539">Nucleus</keyword>
<gene>
    <name evidence="7" type="ORF">LTR36_007394</name>
</gene>
<evidence type="ECO:0000256" key="3">
    <source>
        <dbReference type="ARBA" id="ARBA00023015"/>
    </source>
</evidence>
<evidence type="ECO:0000256" key="6">
    <source>
        <dbReference type="ARBA" id="ARBA00023242"/>
    </source>
</evidence>
<evidence type="ECO:0000256" key="5">
    <source>
        <dbReference type="ARBA" id="ARBA00023163"/>
    </source>
</evidence>
<protein>
    <submittedName>
        <fullName evidence="7">Uncharacterized protein</fullName>
    </submittedName>
</protein>
<evidence type="ECO:0000256" key="1">
    <source>
        <dbReference type="ARBA" id="ARBA00022723"/>
    </source>
</evidence>
<keyword evidence="3" id="KW-0805">Transcription regulation</keyword>
<dbReference type="InterPro" id="IPR052360">
    <property type="entry name" value="Transcr_Regulatory_Proteins"/>
</dbReference>
<keyword evidence="2" id="KW-0862">Zinc</keyword>
<name>A0AAV9J9T4_9PEZI</name>
<organism evidence="7 8">
    <name type="scientific">Oleoguttula mirabilis</name>
    <dbReference type="NCBI Taxonomy" id="1507867"/>
    <lineage>
        <taxon>Eukaryota</taxon>
        <taxon>Fungi</taxon>
        <taxon>Dikarya</taxon>
        <taxon>Ascomycota</taxon>
        <taxon>Pezizomycotina</taxon>
        <taxon>Dothideomycetes</taxon>
        <taxon>Dothideomycetidae</taxon>
        <taxon>Mycosphaerellales</taxon>
        <taxon>Teratosphaeriaceae</taxon>
        <taxon>Oleoguttula</taxon>
    </lineage>
</organism>
<keyword evidence="8" id="KW-1185">Reference proteome</keyword>
<evidence type="ECO:0000256" key="2">
    <source>
        <dbReference type="ARBA" id="ARBA00022833"/>
    </source>
</evidence>
<dbReference type="PANTHER" id="PTHR36206:SF4">
    <property type="entry name" value="HYPOTHETICAL CONSERVED PROTEIN (EUROFUNG)-RELATED"/>
    <property type="match status" value="1"/>
</dbReference>
<dbReference type="PANTHER" id="PTHR36206">
    <property type="entry name" value="ASPERCRYPTIN BIOSYNTHESIS CLUSTER-SPECIFIC TRANSCRIPTION REGULATOR ATNN-RELATED"/>
    <property type="match status" value="1"/>
</dbReference>
<comment type="caution">
    <text evidence="7">The sequence shown here is derived from an EMBL/GenBank/DDBJ whole genome shotgun (WGS) entry which is preliminary data.</text>
</comment>